<dbReference type="EMBL" id="JAFHKK010000001">
    <property type="protein sequence ID" value="MBN2963153.1"/>
    <property type="molecule type" value="Genomic_DNA"/>
</dbReference>
<evidence type="ECO:0000313" key="2">
    <source>
        <dbReference type="Proteomes" id="UP000703590"/>
    </source>
</evidence>
<dbReference type="Gene3D" id="3.40.1690.10">
    <property type="entry name" value="secretion proteins EscU"/>
    <property type="match status" value="1"/>
</dbReference>
<gene>
    <name evidence="1" type="ORF">JWV37_00025</name>
</gene>
<reference evidence="1" key="1">
    <citation type="submission" date="2021-02" db="EMBL/GenBank/DDBJ databases">
        <title>Sulfurospirillum tamanensis sp. nov.</title>
        <authorList>
            <person name="Frolova A."/>
            <person name="Merkel A."/>
            <person name="Slobodkin A."/>
        </authorList>
    </citation>
    <scope>NUCLEOTIDE SEQUENCE</scope>
    <source>
        <strain evidence="1">T05b</strain>
    </source>
</reference>
<evidence type="ECO:0000313" key="1">
    <source>
        <dbReference type="EMBL" id="MBN2963153.1"/>
    </source>
</evidence>
<dbReference type="InterPro" id="IPR029025">
    <property type="entry name" value="T3SS_substrate_exporter_C"/>
</dbReference>
<sequence length="92" mass="10099">MKAKKEAYEVYAFGAASALSDAVMQRIVEKAKKYDITTFSNPDLLAHLCDTSKPPCRLSSQSCTHVATLLEWLIQSQNTAQLSSDFSGKSKP</sequence>
<keyword evidence="2" id="KW-1185">Reference proteome</keyword>
<protein>
    <recommendedName>
        <fullName evidence="3">SWIM-type domain-containing protein</fullName>
    </recommendedName>
</protein>
<comment type="caution">
    <text evidence="1">The sequence shown here is derived from an EMBL/GenBank/DDBJ whole genome shotgun (WGS) entry which is preliminary data.</text>
</comment>
<accession>A0ABS2WNG9</accession>
<reference evidence="1" key="2">
    <citation type="submission" date="2021-02" db="EMBL/GenBank/DDBJ databases">
        <authorList>
            <person name="Merkel A.Y."/>
        </authorList>
    </citation>
    <scope>NUCLEOTIDE SEQUENCE</scope>
    <source>
        <strain evidence="1">T05b</strain>
    </source>
</reference>
<evidence type="ECO:0008006" key="3">
    <source>
        <dbReference type="Google" id="ProtNLM"/>
    </source>
</evidence>
<dbReference type="RefSeq" id="WP_205457596.1">
    <property type="nucleotide sequence ID" value="NZ_JAFHKK010000001.1"/>
</dbReference>
<dbReference type="Proteomes" id="UP000703590">
    <property type="component" value="Unassembled WGS sequence"/>
</dbReference>
<name>A0ABS2WNG9_9BACT</name>
<organism evidence="1 2">
    <name type="scientific">Sulfurospirillum tamanense</name>
    <dbReference type="NCBI Taxonomy" id="2813362"/>
    <lineage>
        <taxon>Bacteria</taxon>
        <taxon>Pseudomonadati</taxon>
        <taxon>Campylobacterota</taxon>
        <taxon>Epsilonproteobacteria</taxon>
        <taxon>Campylobacterales</taxon>
        <taxon>Sulfurospirillaceae</taxon>
        <taxon>Sulfurospirillum</taxon>
    </lineage>
</organism>
<proteinExistence type="predicted"/>